<name>A0A385SSQ2_9BACT</name>
<protein>
    <submittedName>
        <fullName evidence="1">Phosphoribosylpyrophosphate synthetase</fullName>
    </submittedName>
</protein>
<reference evidence="2" key="1">
    <citation type="submission" date="2018-09" db="EMBL/GenBank/DDBJ databases">
        <title>Chryseolinea sp. KIS68-18 isolated from soil.</title>
        <authorList>
            <person name="Weon H.-Y."/>
            <person name="Kwon S.-W."/>
            <person name="Lee S.A."/>
        </authorList>
    </citation>
    <scope>NUCLEOTIDE SEQUENCE [LARGE SCALE GENOMIC DNA]</scope>
    <source>
        <strain evidence="2">KIS68-18</strain>
    </source>
</reference>
<evidence type="ECO:0000313" key="2">
    <source>
        <dbReference type="Proteomes" id="UP000266183"/>
    </source>
</evidence>
<proteinExistence type="predicted"/>
<dbReference type="KEGG" id="chk:D4L85_26480"/>
<dbReference type="AlphaFoldDB" id="A0A385SSQ2"/>
<sequence>MKTFETLSQAINALKGAGYTNDFNLHPEWIECAPLNVKFRPEEFHVDEVHRFEGMTNPDDSAVLYAVSSTSGTKGLLVDAYGAYAESISTDMIKKLQIDRSTYQG</sequence>
<organism evidence="1 2">
    <name type="scientific">Chryseolinea soli</name>
    <dbReference type="NCBI Taxonomy" id="2321403"/>
    <lineage>
        <taxon>Bacteria</taxon>
        <taxon>Pseudomonadati</taxon>
        <taxon>Bacteroidota</taxon>
        <taxon>Cytophagia</taxon>
        <taxon>Cytophagales</taxon>
        <taxon>Fulvivirgaceae</taxon>
        <taxon>Chryseolinea</taxon>
    </lineage>
</organism>
<accession>A0A385SSQ2</accession>
<keyword evidence="2" id="KW-1185">Reference proteome</keyword>
<evidence type="ECO:0000313" key="1">
    <source>
        <dbReference type="EMBL" id="AYB33904.1"/>
    </source>
</evidence>
<dbReference type="EMBL" id="CP032382">
    <property type="protein sequence ID" value="AYB33904.1"/>
    <property type="molecule type" value="Genomic_DNA"/>
</dbReference>
<gene>
    <name evidence="1" type="ORF">D4L85_26480</name>
</gene>
<dbReference type="Proteomes" id="UP000266183">
    <property type="component" value="Chromosome"/>
</dbReference>
<dbReference type="RefSeq" id="WP_119757131.1">
    <property type="nucleotide sequence ID" value="NZ_CP032382.1"/>
</dbReference>
<dbReference type="OrthoDB" id="8418771at2"/>